<dbReference type="Proteomes" id="UP000256321">
    <property type="component" value="Unassembled WGS sequence"/>
</dbReference>
<dbReference type="InterPro" id="IPR000683">
    <property type="entry name" value="Gfo/Idh/MocA-like_OxRdtase_N"/>
</dbReference>
<evidence type="ECO:0000313" key="5">
    <source>
        <dbReference type="Proteomes" id="UP000256321"/>
    </source>
</evidence>
<dbReference type="Proteomes" id="UP000629596">
    <property type="component" value="Unassembled WGS sequence"/>
</dbReference>
<dbReference type="EMBL" id="QREV01000002">
    <property type="protein sequence ID" value="RDU51027.1"/>
    <property type="molecule type" value="Genomic_DNA"/>
</dbReference>
<organism evidence="4 5">
    <name type="scientific">Parabacteroides acidifaciens</name>
    <dbReference type="NCBI Taxonomy" id="2290935"/>
    <lineage>
        <taxon>Bacteria</taxon>
        <taxon>Pseudomonadati</taxon>
        <taxon>Bacteroidota</taxon>
        <taxon>Bacteroidia</taxon>
        <taxon>Bacteroidales</taxon>
        <taxon>Tannerellaceae</taxon>
        <taxon>Parabacteroides</taxon>
    </lineage>
</organism>
<evidence type="ECO:0000313" key="6">
    <source>
        <dbReference type="Proteomes" id="UP000629596"/>
    </source>
</evidence>
<dbReference type="PANTHER" id="PTHR43818">
    <property type="entry name" value="BCDNA.GH03377"/>
    <property type="match status" value="1"/>
</dbReference>
<feature type="domain" description="Gfo/Idh/MocA-like oxidoreductase C-terminal" evidence="2">
    <location>
        <begin position="263"/>
        <end position="417"/>
    </location>
</feature>
<accession>A0A3D8HK98</accession>
<proteinExistence type="predicted"/>
<sequence length="461" mass="52245">MERRDFLKSAAVLTAGFTTNTHIFGTVTSSHKTGANDKVRMGFIGVGNRGSELLGLFMQQPDCEVAALCDIYEPYLHRDRSKVNERWLKDLTDKIPKMGEKFPKQPKLYSDFRKLLDDKDIDAVCIATPDHWHAYITIAAIKAGKDVYCEKPLTSTLREGRKMVEAQAASKQVVAVGINRRGNIAYQKLVAEIHAGRIGQITVGRAAHISNLFPNGIGKMQPEEPPKDFNWDMWLGPRAYRPYQYNIAPYKFRWWGDYSSQMGNWGVHHLDALRWLMNETAPTYISAHGGKYVLNHDADIDDTAFVTFEFASGKIITYSIMETTSGGMFPYGELELRGTDGIAYAYEGGYRIRPTSPGQFQNWNKHFDEISFDNKMKLLGDASSADSTTGLIRDFLDCVKSRQTPLCPLEEGHRSTSFAHLANIALATKERLHWDAVNERFLNSEKANEMLGYEYRRPWTI</sequence>
<name>A0A3D8HK98_9BACT</name>
<evidence type="ECO:0000313" key="3">
    <source>
        <dbReference type="EMBL" id="MBC8600401.1"/>
    </source>
</evidence>
<dbReference type="PANTHER" id="PTHR43818:SF5">
    <property type="entry name" value="OXIDOREDUCTASE FAMILY PROTEIN"/>
    <property type="match status" value="1"/>
</dbReference>
<protein>
    <submittedName>
        <fullName evidence="4">Gfo/Idh/MocA family oxidoreductase</fullName>
    </submittedName>
</protein>
<dbReference type="Gene3D" id="3.40.50.720">
    <property type="entry name" value="NAD(P)-binding Rossmann-like Domain"/>
    <property type="match status" value="1"/>
</dbReference>
<dbReference type="RefSeq" id="WP_115497937.1">
    <property type="nucleotide sequence ID" value="NZ_JACRTI010000002.1"/>
</dbReference>
<dbReference type="InterPro" id="IPR050463">
    <property type="entry name" value="Gfo/Idh/MocA_oxidrdct_glycsds"/>
</dbReference>
<evidence type="ECO:0000313" key="4">
    <source>
        <dbReference type="EMBL" id="RDU51027.1"/>
    </source>
</evidence>
<gene>
    <name evidence="4" type="ORF">DWU89_01560</name>
    <name evidence="3" type="ORF">H8784_01545</name>
</gene>
<evidence type="ECO:0000259" key="1">
    <source>
        <dbReference type="Pfam" id="PF01408"/>
    </source>
</evidence>
<dbReference type="SUPFAM" id="SSF55347">
    <property type="entry name" value="Glyceraldehyde-3-phosphate dehydrogenase-like, C-terminal domain"/>
    <property type="match status" value="1"/>
</dbReference>
<reference evidence="4 5" key="1">
    <citation type="submission" date="2018-07" db="EMBL/GenBank/DDBJ databases">
        <title>Parabacteroides acidifaciens nov. sp., isolated from human feces.</title>
        <authorList>
            <person name="Wang Y.J."/>
        </authorList>
    </citation>
    <scope>NUCLEOTIDE SEQUENCE [LARGE SCALE GENOMIC DNA]</scope>
    <source>
        <strain evidence="4 5">426-9</strain>
    </source>
</reference>
<feature type="domain" description="Gfo/Idh/MocA-like oxidoreductase N-terminal" evidence="1">
    <location>
        <begin position="40"/>
        <end position="177"/>
    </location>
</feature>
<evidence type="ECO:0000259" key="2">
    <source>
        <dbReference type="Pfam" id="PF02894"/>
    </source>
</evidence>
<dbReference type="Pfam" id="PF01408">
    <property type="entry name" value="GFO_IDH_MocA"/>
    <property type="match status" value="1"/>
</dbReference>
<dbReference type="InterPro" id="IPR036291">
    <property type="entry name" value="NAD(P)-bd_dom_sf"/>
</dbReference>
<dbReference type="Gene3D" id="3.30.360.10">
    <property type="entry name" value="Dihydrodipicolinate Reductase, domain 2"/>
    <property type="match status" value="1"/>
</dbReference>
<dbReference type="Pfam" id="PF02894">
    <property type="entry name" value="GFO_IDH_MocA_C"/>
    <property type="match status" value="1"/>
</dbReference>
<reference evidence="3 6" key="2">
    <citation type="submission" date="2020-08" db="EMBL/GenBank/DDBJ databases">
        <title>Genome public.</title>
        <authorList>
            <person name="Liu C."/>
            <person name="Sun Q."/>
        </authorList>
    </citation>
    <scope>NUCLEOTIDE SEQUENCE [LARGE SCALE GENOMIC DNA]</scope>
    <source>
        <strain evidence="3 6">426_9</strain>
    </source>
</reference>
<dbReference type="EMBL" id="JACRTI010000002">
    <property type="protein sequence ID" value="MBC8600401.1"/>
    <property type="molecule type" value="Genomic_DNA"/>
</dbReference>
<comment type="caution">
    <text evidence="4">The sequence shown here is derived from an EMBL/GenBank/DDBJ whole genome shotgun (WGS) entry which is preliminary data.</text>
</comment>
<dbReference type="GO" id="GO:0000166">
    <property type="term" value="F:nucleotide binding"/>
    <property type="evidence" value="ECO:0007669"/>
    <property type="project" value="InterPro"/>
</dbReference>
<dbReference type="SUPFAM" id="SSF51735">
    <property type="entry name" value="NAD(P)-binding Rossmann-fold domains"/>
    <property type="match status" value="1"/>
</dbReference>
<dbReference type="AlphaFoldDB" id="A0A3D8HK98"/>
<keyword evidence="6" id="KW-1185">Reference proteome</keyword>
<dbReference type="InterPro" id="IPR004104">
    <property type="entry name" value="Gfo/Idh/MocA-like_OxRdtase_C"/>
</dbReference>